<keyword evidence="3" id="KW-1185">Reference proteome</keyword>
<accession>A0ABR0AEU9</accession>
<sequence>MYYIDNHLAIGLLKETLDNPFNLFAGVAPRPYFQGFHALLEQTASNVFRSLVRWQHEVLVKLFESDRLENADGGGDGGSSSSSSSGSTMTGACTPLPRDCGQLANNAAEQPKQGEKEIKKRLAETRHIYISNSGTHLRRCGHGSRRRQVKVRNNSFPSTEKRSAVDSNDRRIFLADVHNDTLQNVRLTNIGAASR</sequence>
<comment type="caution">
    <text evidence="2">The sequence shown here is derived from an EMBL/GenBank/DDBJ whole genome shotgun (WGS) entry which is preliminary data.</text>
</comment>
<feature type="region of interest" description="Disordered" evidence="1">
    <location>
        <begin position="70"/>
        <end position="98"/>
    </location>
</feature>
<feature type="compositionally biased region" description="Basic residues" evidence="1">
    <location>
        <begin position="136"/>
        <end position="150"/>
    </location>
</feature>
<feature type="region of interest" description="Disordered" evidence="1">
    <location>
        <begin position="133"/>
        <end position="162"/>
    </location>
</feature>
<evidence type="ECO:0000256" key="1">
    <source>
        <dbReference type="SAM" id="MobiDB-lite"/>
    </source>
</evidence>
<evidence type="ECO:0000313" key="3">
    <source>
        <dbReference type="Proteomes" id="UP001234178"/>
    </source>
</evidence>
<dbReference type="EMBL" id="JAOYFB010000037">
    <property type="protein sequence ID" value="KAK4023636.1"/>
    <property type="molecule type" value="Genomic_DNA"/>
</dbReference>
<name>A0ABR0AEU9_9CRUS</name>
<gene>
    <name evidence="2" type="ORF">OUZ56_009036</name>
</gene>
<evidence type="ECO:0000313" key="2">
    <source>
        <dbReference type="EMBL" id="KAK4023636.1"/>
    </source>
</evidence>
<protein>
    <submittedName>
        <fullName evidence="2">Uncharacterized protein</fullName>
    </submittedName>
</protein>
<dbReference type="Proteomes" id="UP001234178">
    <property type="component" value="Unassembled WGS sequence"/>
</dbReference>
<organism evidence="2 3">
    <name type="scientific">Daphnia magna</name>
    <dbReference type="NCBI Taxonomy" id="35525"/>
    <lineage>
        <taxon>Eukaryota</taxon>
        <taxon>Metazoa</taxon>
        <taxon>Ecdysozoa</taxon>
        <taxon>Arthropoda</taxon>
        <taxon>Crustacea</taxon>
        <taxon>Branchiopoda</taxon>
        <taxon>Diplostraca</taxon>
        <taxon>Cladocera</taxon>
        <taxon>Anomopoda</taxon>
        <taxon>Daphniidae</taxon>
        <taxon>Daphnia</taxon>
    </lineage>
</organism>
<proteinExistence type="predicted"/>
<reference evidence="2 3" key="1">
    <citation type="journal article" date="2023" name="Nucleic Acids Res.">
        <title>The hologenome of Daphnia magna reveals possible DNA methylation and microbiome-mediated evolution of the host genome.</title>
        <authorList>
            <person name="Chaturvedi A."/>
            <person name="Li X."/>
            <person name="Dhandapani V."/>
            <person name="Marshall H."/>
            <person name="Kissane S."/>
            <person name="Cuenca-Cambronero M."/>
            <person name="Asole G."/>
            <person name="Calvet F."/>
            <person name="Ruiz-Romero M."/>
            <person name="Marangio P."/>
            <person name="Guigo R."/>
            <person name="Rago D."/>
            <person name="Mirbahai L."/>
            <person name="Eastwood N."/>
            <person name="Colbourne J.K."/>
            <person name="Zhou J."/>
            <person name="Mallon E."/>
            <person name="Orsini L."/>
        </authorList>
    </citation>
    <scope>NUCLEOTIDE SEQUENCE [LARGE SCALE GENOMIC DNA]</scope>
    <source>
        <strain evidence="2">LRV0_1</strain>
    </source>
</reference>